<dbReference type="AlphaFoldDB" id="A0A1N6GHK3"/>
<evidence type="ECO:0000256" key="1">
    <source>
        <dbReference type="SAM" id="MobiDB-lite"/>
    </source>
</evidence>
<name>A0A1N6GHK3_9MICO</name>
<feature type="region of interest" description="Disordered" evidence="1">
    <location>
        <begin position="27"/>
        <end position="52"/>
    </location>
</feature>
<dbReference type="InterPro" id="IPR021345">
    <property type="entry name" value="DUF2961"/>
</dbReference>
<dbReference type="STRING" id="232089.SAMN05443544_2584"/>
<dbReference type="Gene3D" id="2.60.120.1390">
    <property type="match status" value="1"/>
</dbReference>
<feature type="region of interest" description="Disordered" evidence="1">
    <location>
        <begin position="346"/>
        <end position="380"/>
    </location>
</feature>
<evidence type="ECO:0000313" key="3">
    <source>
        <dbReference type="Proteomes" id="UP000184699"/>
    </source>
</evidence>
<dbReference type="EMBL" id="FSRJ01000003">
    <property type="protein sequence ID" value="SIO07028.1"/>
    <property type="molecule type" value="Genomic_DNA"/>
</dbReference>
<accession>A0A1N6GHK3</accession>
<organism evidence="2 3">
    <name type="scientific">Agromyces cerinus subsp. cerinus</name>
    <dbReference type="NCBI Taxonomy" id="232089"/>
    <lineage>
        <taxon>Bacteria</taxon>
        <taxon>Bacillati</taxon>
        <taxon>Actinomycetota</taxon>
        <taxon>Actinomycetes</taxon>
        <taxon>Micrococcales</taxon>
        <taxon>Microbacteriaceae</taxon>
        <taxon>Agromyces</taxon>
    </lineage>
</organism>
<dbReference type="RefSeq" id="WP_084183967.1">
    <property type="nucleotide sequence ID" value="NZ_FSRJ01000003.1"/>
</dbReference>
<reference evidence="3" key="1">
    <citation type="submission" date="2016-11" db="EMBL/GenBank/DDBJ databases">
        <authorList>
            <person name="Varghese N."/>
            <person name="Submissions S."/>
        </authorList>
    </citation>
    <scope>NUCLEOTIDE SEQUENCE [LARGE SCALE GENOMIC DNA]</scope>
    <source>
        <strain evidence="3">DSM 8595</strain>
    </source>
</reference>
<proteinExistence type="predicted"/>
<protein>
    <recommendedName>
        <fullName evidence="4">DUF2961 domain-containing protein</fullName>
    </recommendedName>
</protein>
<dbReference type="Proteomes" id="UP000184699">
    <property type="component" value="Unassembled WGS sequence"/>
</dbReference>
<evidence type="ECO:0000313" key="2">
    <source>
        <dbReference type="EMBL" id="SIO07028.1"/>
    </source>
</evidence>
<gene>
    <name evidence="2" type="ORF">SAMN05443544_2584</name>
</gene>
<dbReference type="Pfam" id="PF11175">
    <property type="entry name" value="DUF2961"/>
    <property type="match status" value="1"/>
</dbReference>
<feature type="compositionally biased region" description="Low complexity" evidence="1">
    <location>
        <begin position="41"/>
        <end position="50"/>
    </location>
</feature>
<sequence length="380" mass="42045">MNAPHPQSPDLSSISALRRLQTRSISPENFDGAVGGGGRATEGTGASAARDLGPGWKISPSVDIKAGETLDLATIDGPGRITHIWITTHTDNWRTLVLRAYWDGAEEPAVEVPYGDFFCNGWGVFAQVNSQAIAANPHGGFNSYWPMPFRTGARLTIENTSVVDVRVYYQVTYEIGGDYSADGYFHAQWRRSNPLEELVPHTILEGVEGQGQYVGTYLAWGVNSNGWWGEGEIKFYLDDDTDHPTICGTGTEDYFGGAWNFDIPGQGYTEFSTPYLGMPQVIRPDGLYVSQQRFGMYRWHLLDPIFFATGIPKVDIQALGWRSGWRYLPLRDDIASTAMFYLDRPTARRPKSPTADDMEVHLGTAPVPDIGAMPPRAPQE</sequence>
<evidence type="ECO:0008006" key="4">
    <source>
        <dbReference type="Google" id="ProtNLM"/>
    </source>
</evidence>
<keyword evidence="3" id="KW-1185">Reference proteome</keyword>